<keyword evidence="8" id="KW-0443">Lipid metabolism</keyword>
<evidence type="ECO:0000256" key="7">
    <source>
        <dbReference type="ARBA" id="ARBA00022989"/>
    </source>
</evidence>
<evidence type="ECO:0000256" key="5">
    <source>
        <dbReference type="ARBA" id="ARBA00022692"/>
    </source>
</evidence>
<evidence type="ECO:0000256" key="6">
    <source>
        <dbReference type="ARBA" id="ARBA00022824"/>
    </source>
</evidence>
<proteinExistence type="inferred from homology"/>
<evidence type="ECO:0000256" key="2">
    <source>
        <dbReference type="ARBA" id="ARBA00005420"/>
    </source>
</evidence>
<keyword evidence="3" id="KW-0444">Lipid biosynthesis</keyword>
<protein>
    <submittedName>
        <fullName evidence="11">Uncharacterized protein</fullName>
    </submittedName>
</protein>
<keyword evidence="4" id="KW-0808">Transferase</keyword>
<sequence length="140" mass="14746">MRPKEAFPTALCSVMALVGELGKGVTLSACYQGTPSWGVGESPSHILLNHACPLHTVRDCFPLSPGLVLGKESAAHILSRKGGGNLLSIVTGGIQESLNARSGAYKLVLQNRKGFIRLTLMHSAAASGPFTREEDMVAAF</sequence>
<dbReference type="GO" id="GO:0006651">
    <property type="term" value="P:diacylglycerol biosynthetic process"/>
    <property type="evidence" value="ECO:0007669"/>
    <property type="project" value="TreeGrafter"/>
</dbReference>
<dbReference type="GO" id="GO:0004144">
    <property type="term" value="F:diacylglycerol O-acyltransferase activity"/>
    <property type="evidence" value="ECO:0007669"/>
    <property type="project" value="TreeGrafter"/>
</dbReference>
<dbReference type="Ensembl" id="ENSCHIT00010021073.1">
    <property type="protein sequence ID" value="ENSCHIP00010014958.1"/>
    <property type="gene ID" value="ENSCHIG00010010994.1"/>
</dbReference>
<comment type="similarity">
    <text evidence="2">Belongs to the diacylglycerol acyltransferase family.</text>
</comment>
<keyword evidence="7" id="KW-1133">Transmembrane helix</keyword>
<evidence type="ECO:0000256" key="4">
    <source>
        <dbReference type="ARBA" id="ARBA00022679"/>
    </source>
</evidence>
<dbReference type="GO" id="GO:0005789">
    <property type="term" value="C:endoplasmic reticulum membrane"/>
    <property type="evidence" value="ECO:0007669"/>
    <property type="project" value="UniProtKB-SubCell"/>
</dbReference>
<evidence type="ECO:0000256" key="9">
    <source>
        <dbReference type="ARBA" id="ARBA00023136"/>
    </source>
</evidence>
<keyword evidence="6" id="KW-0256">Endoplasmic reticulum</keyword>
<evidence type="ECO:0000313" key="11">
    <source>
        <dbReference type="Ensembl" id="ENSCHIP00010014958.1"/>
    </source>
</evidence>
<reference evidence="11" key="1">
    <citation type="submission" date="2019-03" db="EMBL/GenBank/DDBJ databases">
        <title>Genome sequencing and reference-guided assembly of Black Bengal Goat (Capra hircus).</title>
        <authorList>
            <person name="Siddiki A.Z."/>
            <person name="Baten A."/>
            <person name="Billah M."/>
            <person name="Alam M.A.U."/>
            <person name="Shawrob K.S.M."/>
            <person name="Saha S."/>
            <person name="Chowdhury M."/>
            <person name="Rahman A.H."/>
            <person name="Stear M."/>
            <person name="Miah G."/>
            <person name="Das G.B."/>
            <person name="Hossain M.M."/>
            <person name="Kumkum M."/>
            <person name="Islam M.S."/>
            <person name="Mollah A.M."/>
            <person name="Ahsan A."/>
            <person name="Tusar F."/>
            <person name="Khan M.K.I."/>
        </authorList>
    </citation>
    <scope>NUCLEOTIDE SEQUENCE [LARGE SCALE GENOMIC DNA]</scope>
</reference>
<organism evidence="11">
    <name type="scientific">Capra hircus</name>
    <name type="common">Goat</name>
    <dbReference type="NCBI Taxonomy" id="9925"/>
    <lineage>
        <taxon>Eukaryota</taxon>
        <taxon>Metazoa</taxon>
        <taxon>Chordata</taxon>
        <taxon>Craniata</taxon>
        <taxon>Vertebrata</taxon>
        <taxon>Euteleostomi</taxon>
        <taxon>Mammalia</taxon>
        <taxon>Eutheria</taxon>
        <taxon>Laurasiatheria</taxon>
        <taxon>Artiodactyla</taxon>
        <taxon>Ruminantia</taxon>
        <taxon>Pecora</taxon>
        <taxon>Bovidae</taxon>
        <taxon>Caprinae</taxon>
        <taxon>Capra</taxon>
    </lineage>
</organism>
<dbReference type="GO" id="GO:0003846">
    <property type="term" value="F:2-acylglycerol O-acyltransferase activity"/>
    <property type="evidence" value="ECO:0007669"/>
    <property type="project" value="TreeGrafter"/>
</dbReference>
<comment type="subcellular location">
    <subcellularLocation>
        <location evidence="1">Endoplasmic reticulum membrane</location>
        <topology evidence="1">Multi-pass membrane protein</topology>
    </subcellularLocation>
</comment>
<keyword evidence="9" id="KW-0472">Membrane</keyword>
<evidence type="ECO:0000256" key="3">
    <source>
        <dbReference type="ARBA" id="ARBA00022516"/>
    </source>
</evidence>
<evidence type="ECO:0000256" key="1">
    <source>
        <dbReference type="ARBA" id="ARBA00004477"/>
    </source>
</evidence>
<dbReference type="PANTHER" id="PTHR12317:SF74">
    <property type="entry name" value="2-ACYLGLYCEROL O-ACYLTRANSFERASE 2"/>
    <property type="match status" value="1"/>
</dbReference>
<dbReference type="InterPro" id="IPR007130">
    <property type="entry name" value="DAGAT"/>
</dbReference>
<dbReference type="AlphaFoldDB" id="A0A8C2P6K6"/>
<evidence type="ECO:0000256" key="8">
    <source>
        <dbReference type="ARBA" id="ARBA00023098"/>
    </source>
</evidence>
<name>A0A8C2P6K6_CAPHI</name>
<dbReference type="PANTHER" id="PTHR12317">
    <property type="entry name" value="DIACYLGLYCEROL O-ACYLTRANSFERASE"/>
    <property type="match status" value="1"/>
</dbReference>
<dbReference type="Pfam" id="PF03982">
    <property type="entry name" value="DAGAT"/>
    <property type="match status" value="1"/>
</dbReference>
<keyword evidence="10" id="KW-0012">Acyltransferase</keyword>
<evidence type="ECO:0000256" key="10">
    <source>
        <dbReference type="ARBA" id="ARBA00023315"/>
    </source>
</evidence>
<reference evidence="11" key="2">
    <citation type="submission" date="2025-08" db="UniProtKB">
        <authorList>
            <consortium name="Ensembl"/>
        </authorList>
    </citation>
    <scope>IDENTIFICATION</scope>
</reference>
<keyword evidence="5" id="KW-0812">Transmembrane</keyword>
<accession>A0A8C2P6K6</accession>
<dbReference type="GO" id="GO:0019432">
    <property type="term" value="P:triglyceride biosynthetic process"/>
    <property type="evidence" value="ECO:0007669"/>
    <property type="project" value="TreeGrafter"/>
</dbReference>